<dbReference type="InterPro" id="IPR051258">
    <property type="entry name" value="Diverse_Substrate_Transporter"/>
</dbReference>
<sequence>MLIGVACALGAGLLWGLVFIAPLLLPDYPGLMLSLGRYIAFGLIALVPALFDRRRIGRLSRDDWRMAFGLALIGNLIYYATLASAIQLAGAPLPAMLIGTLPIVIAVTSNWGARKAIRWRLLAPSLVVIACGLMLVNFSELAHFDGRRSLSDYLLGCGLATVALAAWTWYPIMNARHLQAHPHISSTTWATAQGLATLPLAVFGALIYGSYLQFAPGGFNFPLGARPLQFILLMLLLGFCASWLGTLLWNRASQMLPTALAGQLIVFETLAALLYAFLLRGNMPNWQVLLGISLLCVGVLWGLRTFHRR</sequence>
<evidence type="ECO:0000259" key="7">
    <source>
        <dbReference type="Pfam" id="PF00892"/>
    </source>
</evidence>
<dbReference type="InterPro" id="IPR000620">
    <property type="entry name" value="EamA_dom"/>
</dbReference>
<proteinExistence type="predicted"/>
<evidence type="ECO:0000256" key="1">
    <source>
        <dbReference type="ARBA" id="ARBA00004651"/>
    </source>
</evidence>
<evidence type="ECO:0000313" key="9">
    <source>
        <dbReference type="Proteomes" id="UP001501353"/>
    </source>
</evidence>
<evidence type="ECO:0000256" key="4">
    <source>
        <dbReference type="ARBA" id="ARBA00022989"/>
    </source>
</evidence>
<dbReference type="PANTHER" id="PTHR42920:SF11">
    <property type="entry name" value="INNER MEMBRANE PROTEIN YTFF"/>
    <property type="match status" value="1"/>
</dbReference>
<feature type="transmembrane region" description="Helical" evidence="6">
    <location>
        <begin position="228"/>
        <end position="249"/>
    </location>
</feature>
<dbReference type="SUPFAM" id="SSF103481">
    <property type="entry name" value="Multidrug resistance efflux transporter EmrE"/>
    <property type="match status" value="2"/>
</dbReference>
<evidence type="ECO:0000256" key="5">
    <source>
        <dbReference type="ARBA" id="ARBA00023136"/>
    </source>
</evidence>
<keyword evidence="9" id="KW-1185">Reference proteome</keyword>
<evidence type="ECO:0000256" key="3">
    <source>
        <dbReference type="ARBA" id="ARBA00022692"/>
    </source>
</evidence>
<feature type="transmembrane region" description="Helical" evidence="6">
    <location>
        <begin position="184"/>
        <end position="208"/>
    </location>
</feature>
<dbReference type="Proteomes" id="UP001501353">
    <property type="component" value="Unassembled WGS sequence"/>
</dbReference>
<keyword evidence="4 6" id="KW-1133">Transmembrane helix</keyword>
<accession>A0ABP7T5F8</accession>
<gene>
    <name evidence="8" type="ORF">GCM10022212_17840</name>
</gene>
<comment type="caution">
    <text evidence="8">The sequence shown here is derived from an EMBL/GenBank/DDBJ whole genome shotgun (WGS) entry which is preliminary data.</text>
</comment>
<feature type="domain" description="EamA" evidence="7">
    <location>
        <begin position="3"/>
        <end position="137"/>
    </location>
</feature>
<feature type="transmembrane region" description="Helical" evidence="6">
    <location>
        <begin position="119"/>
        <end position="138"/>
    </location>
</feature>
<feature type="transmembrane region" description="Helical" evidence="6">
    <location>
        <begin position="63"/>
        <end position="80"/>
    </location>
</feature>
<feature type="transmembrane region" description="Helical" evidence="6">
    <location>
        <begin position="284"/>
        <end position="303"/>
    </location>
</feature>
<organism evidence="8 9">
    <name type="scientific">Actimicrobium antarcticum</name>
    <dbReference type="NCBI Taxonomy" id="1051899"/>
    <lineage>
        <taxon>Bacteria</taxon>
        <taxon>Pseudomonadati</taxon>
        <taxon>Pseudomonadota</taxon>
        <taxon>Betaproteobacteria</taxon>
        <taxon>Burkholderiales</taxon>
        <taxon>Oxalobacteraceae</taxon>
        <taxon>Actimicrobium</taxon>
    </lineage>
</organism>
<dbReference type="RefSeq" id="WP_344762946.1">
    <property type="nucleotide sequence ID" value="NZ_BAAAZE010000008.1"/>
</dbReference>
<keyword evidence="5 6" id="KW-0472">Membrane</keyword>
<evidence type="ECO:0000313" key="8">
    <source>
        <dbReference type="EMBL" id="GAA4021360.1"/>
    </source>
</evidence>
<protein>
    <submittedName>
        <fullName evidence="8">DMT family transporter</fullName>
    </submittedName>
</protein>
<feature type="transmembrane region" description="Helical" evidence="6">
    <location>
        <begin position="30"/>
        <end position="51"/>
    </location>
</feature>
<keyword evidence="2" id="KW-1003">Cell membrane</keyword>
<dbReference type="Pfam" id="PF00892">
    <property type="entry name" value="EamA"/>
    <property type="match status" value="1"/>
</dbReference>
<keyword evidence="3 6" id="KW-0812">Transmembrane</keyword>
<name>A0ABP7T5F8_9BURK</name>
<evidence type="ECO:0000256" key="6">
    <source>
        <dbReference type="SAM" id="Phobius"/>
    </source>
</evidence>
<dbReference type="InterPro" id="IPR037185">
    <property type="entry name" value="EmrE-like"/>
</dbReference>
<evidence type="ECO:0000256" key="2">
    <source>
        <dbReference type="ARBA" id="ARBA00022475"/>
    </source>
</evidence>
<dbReference type="EMBL" id="BAAAZE010000008">
    <property type="protein sequence ID" value="GAA4021360.1"/>
    <property type="molecule type" value="Genomic_DNA"/>
</dbReference>
<feature type="transmembrane region" description="Helical" evidence="6">
    <location>
        <begin position="153"/>
        <end position="172"/>
    </location>
</feature>
<reference evidence="9" key="1">
    <citation type="journal article" date="2019" name="Int. J. Syst. Evol. Microbiol.">
        <title>The Global Catalogue of Microorganisms (GCM) 10K type strain sequencing project: providing services to taxonomists for standard genome sequencing and annotation.</title>
        <authorList>
            <consortium name="The Broad Institute Genomics Platform"/>
            <consortium name="The Broad Institute Genome Sequencing Center for Infectious Disease"/>
            <person name="Wu L."/>
            <person name="Ma J."/>
        </authorList>
    </citation>
    <scope>NUCLEOTIDE SEQUENCE [LARGE SCALE GENOMIC DNA]</scope>
    <source>
        <strain evidence="9">JCM 16673</strain>
    </source>
</reference>
<feature type="transmembrane region" description="Helical" evidence="6">
    <location>
        <begin position="256"/>
        <end position="278"/>
    </location>
</feature>
<feature type="transmembrane region" description="Helical" evidence="6">
    <location>
        <begin position="86"/>
        <end position="107"/>
    </location>
</feature>
<dbReference type="PANTHER" id="PTHR42920">
    <property type="entry name" value="OS03G0707200 PROTEIN-RELATED"/>
    <property type="match status" value="1"/>
</dbReference>
<comment type="subcellular location">
    <subcellularLocation>
        <location evidence="1">Cell membrane</location>
        <topology evidence="1">Multi-pass membrane protein</topology>
    </subcellularLocation>
</comment>